<dbReference type="SUPFAM" id="SSF46689">
    <property type="entry name" value="Homeodomain-like"/>
    <property type="match status" value="1"/>
</dbReference>
<dbReference type="GO" id="GO:0005634">
    <property type="term" value="C:nucleus"/>
    <property type="evidence" value="ECO:0007669"/>
    <property type="project" value="UniProtKB-SubCell"/>
</dbReference>
<evidence type="ECO:0000256" key="4">
    <source>
        <dbReference type="ARBA" id="ARBA00023242"/>
    </source>
</evidence>
<dbReference type="Proteomes" id="UP000694867">
    <property type="component" value="Unplaced"/>
</dbReference>
<dbReference type="SMART" id="SM00389">
    <property type="entry name" value="HOX"/>
    <property type="match status" value="1"/>
</dbReference>
<name>A0AAJ7WHT3_9ACAR</name>
<feature type="region of interest" description="Disordered" evidence="7">
    <location>
        <begin position="23"/>
        <end position="64"/>
    </location>
</feature>
<protein>
    <submittedName>
        <fullName evidence="10">Homeobox protein HOX3-like</fullName>
    </submittedName>
</protein>
<dbReference type="InterPro" id="IPR009057">
    <property type="entry name" value="Homeodomain-like_sf"/>
</dbReference>
<sequence>MEPYPQCTIPLYDAPADVKFPTWSNPPMETSSVAEHSRSSGSAKRKKHADLGDSTSGKRPRTAYTSSQLVELEKEFRFSRYLCRPRRIELAASLKLSERQIKIWFQNRRMKYKKELRAKGITEPNSPMHISPPLSPSDERRHRCTHKHTRPVTPPSSSTPALEPSHAGGPGSANWSVAAQDEVAEKVSEDFEPALNILLLEKEIRDRVLQRSYERDELNLYDNPPEAAPFEYPEMAAASQPWLPQQISVSRYPGFYETSHVNHWEQQQQNNL</sequence>
<dbReference type="FunFam" id="1.10.10.60:FF:000176">
    <property type="entry name" value="pancreas/duodenum homeobox protein 1"/>
    <property type="match status" value="1"/>
</dbReference>
<dbReference type="CDD" id="cd00086">
    <property type="entry name" value="homeodomain"/>
    <property type="match status" value="1"/>
</dbReference>
<evidence type="ECO:0000256" key="6">
    <source>
        <dbReference type="RuleBase" id="RU000682"/>
    </source>
</evidence>
<keyword evidence="2 5" id="KW-0238">DNA-binding</keyword>
<dbReference type="KEGG" id="goe:114828257"/>
<evidence type="ECO:0000313" key="9">
    <source>
        <dbReference type="Proteomes" id="UP000694867"/>
    </source>
</evidence>
<dbReference type="GeneID" id="114828257"/>
<dbReference type="PROSITE" id="PS50071">
    <property type="entry name" value="HOMEOBOX_2"/>
    <property type="match status" value="1"/>
</dbReference>
<feature type="region of interest" description="Disordered" evidence="7">
    <location>
        <begin position="118"/>
        <end position="174"/>
    </location>
</feature>
<dbReference type="GO" id="GO:0048513">
    <property type="term" value="P:animal organ development"/>
    <property type="evidence" value="ECO:0007669"/>
    <property type="project" value="UniProtKB-ARBA"/>
</dbReference>
<reference evidence="10" key="1">
    <citation type="submission" date="2025-08" db="UniProtKB">
        <authorList>
            <consortium name="RefSeq"/>
        </authorList>
    </citation>
    <scope>IDENTIFICATION</scope>
</reference>
<dbReference type="PANTHER" id="PTHR45664:SF12">
    <property type="entry name" value="PANCREAS_DUODENUM HOMEOBOX PROTEIN 1"/>
    <property type="match status" value="1"/>
</dbReference>
<keyword evidence="4 5" id="KW-0539">Nucleus</keyword>
<dbReference type="RefSeq" id="XP_028967470.1">
    <property type="nucleotide sequence ID" value="XM_029111637.1"/>
</dbReference>
<evidence type="ECO:0000256" key="1">
    <source>
        <dbReference type="ARBA" id="ARBA00004123"/>
    </source>
</evidence>
<feature type="DNA-binding region" description="Homeobox" evidence="5">
    <location>
        <begin position="57"/>
        <end position="116"/>
    </location>
</feature>
<feature type="compositionally biased region" description="Polar residues" evidence="7">
    <location>
        <begin position="23"/>
        <end position="42"/>
    </location>
</feature>
<dbReference type="PANTHER" id="PTHR45664">
    <property type="entry name" value="PROTEIN ZERKNUELLT 1-RELATED"/>
    <property type="match status" value="1"/>
</dbReference>
<evidence type="ECO:0000256" key="7">
    <source>
        <dbReference type="SAM" id="MobiDB-lite"/>
    </source>
</evidence>
<dbReference type="InterPro" id="IPR017970">
    <property type="entry name" value="Homeobox_CS"/>
</dbReference>
<evidence type="ECO:0000256" key="3">
    <source>
        <dbReference type="ARBA" id="ARBA00023155"/>
    </source>
</evidence>
<dbReference type="GO" id="GO:0045944">
    <property type="term" value="P:positive regulation of transcription by RNA polymerase II"/>
    <property type="evidence" value="ECO:0007669"/>
    <property type="project" value="UniProtKB-ARBA"/>
</dbReference>
<feature type="compositionally biased region" description="Polar residues" evidence="7">
    <location>
        <begin position="53"/>
        <end position="64"/>
    </location>
</feature>
<dbReference type="PRINTS" id="PR00024">
    <property type="entry name" value="HOMEOBOX"/>
</dbReference>
<keyword evidence="9" id="KW-1185">Reference proteome</keyword>
<dbReference type="InterPro" id="IPR020479">
    <property type="entry name" value="HD_metazoa"/>
</dbReference>
<comment type="subcellular location">
    <subcellularLocation>
        <location evidence="1 5 6">Nucleus</location>
    </subcellularLocation>
</comment>
<accession>A0AAJ7WHT3</accession>
<feature type="domain" description="Homeobox" evidence="8">
    <location>
        <begin position="55"/>
        <end position="115"/>
    </location>
</feature>
<dbReference type="GO" id="GO:0000978">
    <property type="term" value="F:RNA polymerase II cis-regulatory region sequence-specific DNA binding"/>
    <property type="evidence" value="ECO:0007669"/>
    <property type="project" value="TreeGrafter"/>
</dbReference>
<organism evidence="9 10">
    <name type="scientific">Galendromus occidentalis</name>
    <name type="common">western predatory mite</name>
    <dbReference type="NCBI Taxonomy" id="34638"/>
    <lineage>
        <taxon>Eukaryota</taxon>
        <taxon>Metazoa</taxon>
        <taxon>Ecdysozoa</taxon>
        <taxon>Arthropoda</taxon>
        <taxon>Chelicerata</taxon>
        <taxon>Arachnida</taxon>
        <taxon>Acari</taxon>
        <taxon>Parasitiformes</taxon>
        <taxon>Mesostigmata</taxon>
        <taxon>Gamasina</taxon>
        <taxon>Phytoseioidea</taxon>
        <taxon>Phytoseiidae</taxon>
        <taxon>Typhlodrominae</taxon>
        <taxon>Galendromus</taxon>
    </lineage>
</organism>
<dbReference type="Gene3D" id="1.10.10.60">
    <property type="entry name" value="Homeodomain-like"/>
    <property type="match status" value="1"/>
</dbReference>
<evidence type="ECO:0000256" key="2">
    <source>
        <dbReference type="ARBA" id="ARBA00023125"/>
    </source>
</evidence>
<evidence type="ECO:0000256" key="5">
    <source>
        <dbReference type="PROSITE-ProRule" id="PRU00108"/>
    </source>
</evidence>
<dbReference type="Pfam" id="PF00046">
    <property type="entry name" value="Homeodomain"/>
    <property type="match status" value="1"/>
</dbReference>
<dbReference type="GO" id="GO:0000981">
    <property type="term" value="F:DNA-binding transcription factor activity, RNA polymerase II-specific"/>
    <property type="evidence" value="ECO:0007669"/>
    <property type="project" value="InterPro"/>
</dbReference>
<keyword evidence="3 5" id="KW-0371">Homeobox</keyword>
<evidence type="ECO:0000259" key="8">
    <source>
        <dbReference type="PROSITE" id="PS50071"/>
    </source>
</evidence>
<evidence type="ECO:0000313" key="10">
    <source>
        <dbReference type="RefSeq" id="XP_028967470.1"/>
    </source>
</evidence>
<proteinExistence type="predicted"/>
<dbReference type="InterPro" id="IPR001356">
    <property type="entry name" value="HD"/>
</dbReference>
<dbReference type="PROSITE" id="PS00027">
    <property type="entry name" value="HOMEOBOX_1"/>
    <property type="match status" value="1"/>
</dbReference>
<dbReference type="AlphaFoldDB" id="A0AAJ7WHT3"/>
<gene>
    <name evidence="10" type="primary">LOC114828257</name>
</gene>